<reference evidence="1 2" key="1">
    <citation type="journal article" date="2022" name="Hortic Res">
        <title>A haplotype resolved chromosomal level avocado genome allows analysis of novel avocado genes.</title>
        <authorList>
            <person name="Nath O."/>
            <person name="Fletcher S.J."/>
            <person name="Hayward A."/>
            <person name="Shaw L.M."/>
            <person name="Masouleh A.K."/>
            <person name="Furtado A."/>
            <person name="Henry R.J."/>
            <person name="Mitter N."/>
        </authorList>
    </citation>
    <scope>NUCLEOTIDE SEQUENCE [LARGE SCALE GENOMIC DNA]</scope>
    <source>
        <strain evidence="2">cv. Hass</strain>
    </source>
</reference>
<proteinExistence type="predicted"/>
<gene>
    <name evidence="1" type="ORF">MRB53_012407</name>
</gene>
<name>A0ACC2LXK5_PERAE</name>
<keyword evidence="2" id="KW-1185">Reference proteome</keyword>
<comment type="caution">
    <text evidence="1">The sequence shown here is derived from an EMBL/GenBank/DDBJ whole genome shotgun (WGS) entry which is preliminary data.</text>
</comment>
<dbReference type="EMBL" id="CM056811">
    <property type="protein sequence ID" value="KAJ8638140.1"/>
    <property type="molecule type" value="Genomic_DNA"/>
</dbReference>
<protein>
    <submittedName>
        <fullName evidence="1">Uncharacterized protein</fullName>
    </submittedName>
</protein>
<accession>A0ACC2LXK5</accession>
<evidence type="ECO:0000313" key="1">
    <source>
        <dbReference type="EMBL" id="KAJ8638140.1"/>
    </source>
</evidence>
<sequence length="170" mass="19185">MAAMGSGWRSSFSVQVPAKMARAAAASNHKNKQNRSSPDLLCQQRKFWVLCAGFDFCTAMRAAVLLFFSGNVRETTPCFFSGFDSEHWEQQHPFLLRQRATGYKTLLLLHFKRCEGLYNRGSKLCSMSRSSLFSARSDLLQPSNCVAAVPCFQTKITSSTSVRDRNFYEI</sequence>
<organism evidence="1 2">
    <name type="scientific">Persea americana</name>
    <name type="common">Avocado</name>
    <dbReference type="NCBI Taxonomy" id="3435"/>
    <lineage>
        <taxon>Eukaryota</taxon>
        <taxon>Viridiplantae</taxon>
        <taxon>Streptophyta</taxon>
        <taxon>Embryophyta</taxon>
        <taxon>Tracheophyta</taxon>
        <taxon>Spermatophyta</taxon>
        <taxon>Magnoliopsida</taxon>
        <taxon>Magnoliidae</taxon>
        <taxon>Laurales</taxon>
        <taxon>Lauraceae</taxon>
        <taxon>Persea</taxon>
    </lineage>
</organism>
<evidence type="ECO:0000313" key="2">
    <source>
        <dbReference type="Proteomes" id="UP001234297"/>
    </source>
</evidence>
<dbReference type="Proteomes" id="UP001234297">
    <property type="component" value="Chromosome 3"/>
</dbReference>